<feature type="domain" description="4Fe-4S" evidence="13">
    <location>
        <begin position="31"/>
        <end position="90"/>
    </location>
</feature>
<comment type="subcellular location">
    <subcellularLocation>
        <location evidence="10">Cell membrane</location>
    </subcellularLocation>
</comment>
<protein>
    <recommendedName>
        <fullName evidence="10">Ion-translocating oxidoreductase complex subunit B</fullName>
        <ecNumber evidence="10">7.-.-.-</ecNumber>
    </recommendedName>
    <alternativeName>
        <fullName evidence="10">Rnf electron transport complex subunit B</fullName>
    </alternativeName>
</protein>
<feature type="binding site" evidence="10">
    <location>
        <position position="150"/>
    </location>
    <ligand>
        <name>[4Fe-4S] cluster</name>
        <dbReference type="ChEBI" id="CHEBI:49883"/>
        <label>3</label>
    </ligand>
</feature>
<dbReference type="InterPro" id="IPR017896">
    <property type="entry name" value="4Fe4S_Fe-S-bd"/>
</dbReference>
<evidence type="ECO:0000256" key="11">
    <source>
        <dbReference type="SAM" id="Phobius"/>
    </source>
</evidence>
<keyword evidence="2 10" id="KW-0004">4Fe-4S</keyword>
<evidence type="ECO:0000256" key="2">
    <source>
        <dbReference type="ARBA" id="ARBA00022485"/>
    </source>
</evidence>
<keyword evidence="1 10" id="KW-0813">Transport</keyword>
<reference evidence="14" key="2">
    <citation type="submission" date="2021-04" db="EMBL/GenBank/DDBJ databases">
        <authorList>
            <person name="Gilroy R."/>
        </authorList>
    </citation>
    <scope>NUCLEOTIDE SEQUENCE</scope>
    <source>
        <strain evidence="14">B5_2728</strain>
    </source>
</reference>
<keyword evidence="9 10" id="KW-0472">Membrane</keyword>
<feature type="binding site" evidence="10">
    <location>
        <position position="136"/>
    </location>
    <ligand>
        <name>[4Fe-4S] cluster</name>
        <dbReference type="ChEBI" id="CHEBI:49883"/>
        <label>2</label>
    </ligand>
</feature>
<dbReference type="HAMAP" id="MF_00463">
    <property type="entry name" value="RsxB_RnfB"/>
    <property type="match status" value="1"/>
</dbReference>
<gene>
    <name evidence="10" type="primary">rnfB</name>
    <name evidence="14" type="ORF">H9882_01400</name>
</gene>
<feature type="binding site" evidence="10">
    <location>
        <position position="140"/>
    </location>
    <ligand>
        <name>[4Fe-4S] cluster</name>
        <dbReference type="ChEBI" id="CHEBI:49883"/>
        <label>2</label>
    </ligand>
</feature>
<dbReference type="EMBL" id="JAHLFP010000008">
    <property type="protein sequence ID" value="MBU3805549.1"/>
    <property type="molecule type" value="Genomic_DNA"/>
</dbReference>
<keyword evidence="7 10" id="KW-0408">Iron</keyword>
<dbReference type="Gene3D" id="1.10.15.40">
    <property type="entry name" value="Electron transport complex subunit B, putative Fe-S cluster"/>
    <property type="match status" value="1"/>
</dbReference>
<feature type="transmembrane region" description="Helical" evidence="11">
    <location>
        <begin position="6"/>
        <end position="25"/>
    </location>
</feature>
<comment type="cofactor">
    <cofactor evidence="10">
        <name>[4Fe-4S] cluster</name>
        <dbReference type="ChEBI" id="CHEBI:49883"/>
    </cofactor>
    <text evidence="10">Binds 3 [4Fe-4S] clusters.</text>
</comment>
<dbReference type="InterPro" id="IPR010207">
    <property type="entry name" value="Elect_transpt_cplx_RnfB/RsxB"/>
</dbReference>
<dbReference type="EC" id="7.-.-.-" evidence="10"/>
<dbReference type="Pfam" id="PF04060">
    <property type="entry name" value="FeS"/>
    <property type="match status" value="1"/>
</dbReference>
<feature type="domain" description="4Fe-4S ferredoxin-type" evidence="12">
    <location>
        <begin position="203"/>
        <end position="234"/>
    </location>
</feature>
<evidence type="ECO:0000256" key="7">
    <source>
        <dbReference type="ARBA" id="ARBA00023004"/>
    </source>
</evidence>
<keyword evidence="11" id="KW-0812">Transmembrane</keyword>
<feature type="binding site" evidence="10">
    <location>
        <position position="175"/>
    </location>
    <ligand>
        <name>[4Fe-4S] cluster</name>
        <dbReference type="ChEBI" id="CHEBI:49883"/>
        <label>3</label>
    </ligand>
</feature>
<dbReference type="PANTHER" id="PTHR43560:SF1">
    <property type="entry name" value="ION-TRANSLOCATING OXIDOREDUCTASE COMPLEX SUBUNIT B"/>
    <property type="match status" value="1"/>
</dbReference>
<organism evidence="14 15">
    <name type="scientific">Candidatus Allofournierella pullistercoris</name>
    <dbReference type="NCBI Taxonomy" id="2838597"/>
    <lineage>
        <taxon>Bacteria</taxon>
        <taxon>Bacillati</taxon>
        <taxon>Bacillota</taxon>
        <taxon>Clostridia</taxon>
        <taxon>Eubacteriales</taxon>
        <taxon>Oscillospiraceae</taxon>
        <taxon>Allofournierella</taxon>
    </lineage>
</organism>
<feature type="binding site" evidence="10">
    <location>
        <position position="73"/>
    </location>
    <ligand>
        <name>[4Fe-4S] cluster</name>
        <dbReference type="ChEBI" id="CHEBI:49883"/>
        <label>1</label>
    </ligand>
</feature>
<dbReference type="GO" id="GO:0005886">
    <property type="term" value="C:plasma membrane"/>
    <property type="evidence" value="ECO:0007669"/>
    <property type="project" value="UniProtKB-SubCell"/>
</dbReference>
<dbReference type="InterPro" id="IPR050395">
    <property type="entry name" value="4Fe4S_Ferredoxin_RnfB"/>
</dbReference>
<comment type="similarity">
    <text evidence="10">Belongs to the 4Fe4S bacterial-type ferredoxin family. RnfB subfamily.</text>
</comment>
<dbReference type="Pfam" id="PF00037">
    <property type="entry name" value="Fer4"/>
    <property type="match status" value="1"/>
</dbReference>
<feature type="domain" description="4Fe-4S ferredoxin-type" evidence="12">
    <location>
        <begin position="131"/>
        <end position="159"/>
    </location>
</feature>
<dbReference type="PROSITE" id="PS51379">
    <property type="entry name" value="4FE4S_FER_2"/>
    <property type="match status" value="4"/>
</dbReference>
<feature type="domain" description="4Fe-4S ferredoxin-type" evidence="12">
    <location>
        <begin position="235"/>
        <end position="262"/>
    </location>
</feature>
<keyword evidence="4 10" id="KW-0677">Repeat</keyword>
<feature type="binding site" evidence="10">
    <location>
        <position position="172"/>
    </location>
    <ligand>
        <name>[4Fe-4S] cluster</name>
        <dbReference type="ChEBI" id="CHEBI:49883"/>
        <label>3</label>
    </ligand>
</feature>
<dbReference type="PROSITE" id="PS00198">
    <property type="entry name" value="4FE4S_FER_1"/>
    <property type="match status" value="2"/>
</dbReference>
<keyword evidence="8 10" id="KW-0411">Iron-sulfur</keyword>
<evidence type="ECO:0000256" key="5">
    <source>
        <dbReference type="ARBA" id="ARBA00022967"/>
    </source>
</evidence>
<dbReference type="Gene3D" id="3.30.70.20">
    <property type="match status" value="2"/>
</dbReference>
<dbReference type="Proteomes" id="UP000713596">
    <property type="component" value="Unassembled WGS sequence"/>
</dbReference>
<feature type="binding site" evidence="10">
    <location>
        <position position="146"/>
    </location>
    <ligand>
        <name>[4Fe-4S] cluster</name>
        <dbReference type="ChEBI" id="CHEBI:49883"/>
        <label>2</label>
    </ligand>
</feature>
<feature type="binding site" evidence="10">
    <location>
        <position position="169"/>
    </location>
    <ligand>
        <name>[4Fe-4S] cluster</name>
        <dbReference type="ChEBI" id="CHEBI:49883"/>
        <label>3</label>
    </ligand>
</feature>
<keyword evidence="10" id="KW-1003">Cell membrane</keyword>
<evidence type="ECO:0000256" key="6">
    <source>
        <dbReference type="ARBA" id="ARBA00022982"/>
    </source>
</evidence>
<proteinExistence type="inferred from homology"/>
<evidence type="ECO:0000256" key="4">
    <source>
        <dbReference type="ARBA" id="ARBA00022737"/>
    </source>
</evidence>
<comment type="function">
    <text evidence="10">Part of a membrane-bound complex that couples electron transfer with translocation of ions across the membrane.</text>
</comment>
<keyword evidence="11" id="KW-1133">Transmembrane helix</keyword>
<comment type="subunit">
    <text evidence="10">The complex is composed of six subunits: RnfA, RnfB, RnfC, RnfD, RnfE and RnfG.</text>
</comment>
<evidence type="ECO:0000313" key="14">
    <source>
        <dbReference type="EMBL" id="MBU3805549.1"/>
    </source>
</evidence>
<evidence type="ECO:0000313" key="15">
    <source>
        <dbReference type="Proteomes" id="UP000713596"/>
    </source>
</evidence>
<feature type="binding site" evidence="10">
    <location>
        <position position="56"/>
    </location>
    <ligand>
        <name>[4Fe-4S] cluster</name>
        <dbReference type="ChEBI" id="CHEBI:49883"/>
        <label>1</label>
    </ligand>
</feature>
<evidence type="ECO:0000256" key="9">
    <source>
        <dbReference type="ARBA" id="ARBA00023136"/>
    </source>
</evidence>
<keyword evidence="3 10" id="KW-0479">Metal-binding</keyword>
<dbReference type="InterPro" id="IPR007202">
    <property type="entry name" value="4Fe-4S_dom"/>
</dbReference>
<feature type="binding site" evidence="10">
    <location>
        <position position="48"/>
    </location>
    <ligand>
        <name>[4Fe-4S] cluster</name>
        <dbReference type="ChEBI" id="CHEBI:49883"/>
        <label>1</label>
    </ligand>
</feature>
<dbReference type="SUPFAM" id="SSF46548">
    <property type="entry name" value="alpha-helical ferredoxin"/>
    <property type="match status" value="1"/>
</dbReference>
<feature type="region of interest" description="Hydrophobic" evidence="10">
    <location>
        <begin position="1"/>
        <end position="25"/>
    </location>
</feature>
<dbReference type="NCBIfam" id="TIGR01944">
    <property type="entry name" value="rnfB"/>
    <property type="match status" value="1"/>
</dbReference>
<name>A0A948T1W6_9FIRM</name>
<sequence>MTIGIAIAVVTVIGFLGAVILVLAAKFMAVEEDPRIEEVQQCLPGANCGACGYAGCADYAKAIVESGAPVNKCVPGGQSCSAQVAQVMGTTAEEAVQLKAVVGCQGKPGVCKQRFEYKGIGTCAAAAMLQGGPKACSQSCLGLGDCERACPFDAIHIVDGIAKVDYDRCTGCGACAKVCPHFVIDICGHTEGKPQVRCNSNEKGPQVMKECDTGCIGCMKCEKTCPSDAIHVKDSLARIDYERCTGCNACVGVCPKKVIIPA</sequence>
<dbReference type="GO" id="GO:0051539">
    <property type="term" value="F:4 iron, 4 sulfur cluster binding"/>
    <property type="evidence" value="ECO:0007669"/>
    <property type="project" value="UniProtKB-UniRule"/>
</dbReference>
<evidence type="ECO:0000259" key="13">
    <source>
        <dbReference type="PROSITE" id="PS51656"/>
    </source>
</evidence>
<accession>A0A948T1W6</accession>
<dbReference type="GO" id="GO:0009055">
    <property type="term" value="F:electron transfer activity"/>
    <property type="evidence" value="ECO:0007669"/>
    <property type="project" value="InterPro"/>
</dbReference>
<evidence type="ECO:0000256" key="8">
    <source>
        <dbReference type="ARBA" id="ARBA00023014"/>
    </source>
</evidence>
<evidence type="ECO:0000256" key="3">
    <source>
        <dbReference type="ARBA" id="ARBA00022723"/>
    </source>
</evidence>
<comment type="caution">
    <text evidence="10">Lacks conserved residue(s) required for the propagation of feature annotation.</text>
</comment>
<keyword evidence="5 10" id="KW-1278">Translocase</keyword>
<keyword evidence="6 10" id="KW-0249">Electron transport</keyword>
<evidence type="ECO:0000256" key="10">
    <source>
        <dbReference type="HAMAP-Rule" id="MF_00463"/>
    </source>
</evidence>
<comment type="caution">
    <text evidence="14">The sequence shown here is derived from an EMBL/GenBank/DDBJ whole genome shotgun (WGS) entry which is preliminary data.</text>
</comment>
<dbReference type="Pfam" id="PF12838">
    <property type="entry name" value="Fer4_7"/>
    <property type="match status" value="1"/>
</dbReference>
<evidence type="ECO:0000256" key="1">
    <source>
        <dbReference type="ARBA" id="ARBA00022448"/>
    </source>
</evidence>
<dbReference type="PANTHER" id="PTHR43560">
    <property type="entry name" value="ION-TRANSLOCATING OXIDOREDUCTASE COMPLEX SUBUNIT B"/>
    <property type="match status" value="1"/>
</dbReference>
<dbReference type="AlphaFoldDB" id="A0A948T1W6"/>
<reference evidence="14" key="1">
    <citation type="journal article" date="2021" name="PeerJ">
        <title>Extensive microbial diversity within the chicken gut microbiome revealed by metagenomics and culture.</title>
        <authorList>
            <person name="Gilroy R."/>
            <person name="Ravi A."/>
            <person name="Getino M."/>
            <person name="Pursley I."/>
            <person name="Horton D.L."/>
            <person name="Alikhan N.F."/>
            <person name="Baker D."/>
            <person name="Gharbi K."/>
            <person name="Hall N."/>
            <person name="Watson M."/>
            <person name="Adriaenssens E.M."/>
            <person name="Foster-Nyarko E."/>
            <person name="Jarju S."/>
            <person name="Secka A."/>
            <person name="Antonio M."/>
            <person name="Oren A."/>
            <person name="Chaudhuri R.R."/>
            <person name="La Ragione R."/>
            <person name="Hildebrand F."/>
            <person name="Pallen M.J."/>
        </authorList>
    </citation>
    <scope>NUCLEOTIDE SEQUENCE</scope>
    <source>
        <strain evidence="14">B5_2728</strain>
    </source>
</reference>
<dbReference type="InterPro" id="IPR017900">
    <property type="entry name" value="4Fe4S_Fe_S_CS"/>
</dbReference>
<dbReference type="GO" id="GO:0046872">
    <property type="term" value="F:metal ion binding"/>
    <property type="evidence" value="ECO:0007669"/>
    <property type="project" value="UniProtKB-KW"/>
</dbReference>
<dbReference type="PROSITE" id="PS51656">
    <property type="entry name" value="4FE4S"/>
    <property type="match status" value="1"/>
</dbReference>
<dbReference type="CDD" id="cd10549">
    <property type="entry name" value="MtMvhB_like"/>
    <property type="match status" value="1"/>
</dbReference>
<evidence type="ECO:0000259" key="12">
    <source>
        <dbReference type="PROSITE" id="PS51379"/>
    </source>
</evidence>
<feature type="binding site" evidence="10">
    <location>
        <position position="51"/>
    </location>
    <ligand>
        <name>[4Fe-4S] cluster</name>
        <dbReference type="ChEBI" id="CHEBI:49883"/>
        <label>1</label>
    </ligand>
</feature>
<feature type="binding site" evidence="10">
    <location>
        <position position="179"/>
    </location>
    <ligand>
        <name>[4Fe-4S] cluster</name>
        <dbReference type="ChEBI" id="CHEBI:49883"/>
        <label>2</label>
    </ligand>
</feature>
<dbReference type="GO" id="GO:0022900">
    <property type="term" value="P:electron transport chain"/>
    <property type="evidence" value="ECO:0007669"/>
    <property type="project" value="UniProtKB-UniRule"/>
</dbReference>
<feature type="domain" description="4Fe-4S ferredoxin-type" evidence="12">
    <location>
        <begin position="160"/>
        <end position="189"/>
    </location>
</feature>